<keyword evidence="2" id="KW-1185">Reference proteome</keyword>
<comment type="caution">
    <text evidence="1">The sequence shown here is derived from an EMBL/GenBank/DDBJ whole genome shotgun (WGS) entry which is preliminary data.</text>
</comment>
<evidence type="ECO:0000313" key="2">
    <source>
        <dbReference type="Proteomes" id="UP000315842"/>
    </source>
</evidence>
<name>A0A4Y3K8H3_CELUD</name>
<dbReference type="AlphaFoldDB" id="A0A4Y3K8H3"/>
<sequence length="309" mass="32515">MTRTKHKRSIRALASAPMNVTLPVELSDQHVLALPQGTDLLALARAWFADAAWEREPATAAPVARPMTGARFRGIVVQDAPSAVPGRLAVGGAVLVGPRPLTSDEVRATGLRAGEALDLYGVEGPASPQLSAWCTAAARHAGGLLVPASRTDVVVPDPQGAPGLTLWSPVPLAPRDVLPLVRPAMVGARVSPTEVPTQVGGGPQECAVTAVFDYDGTVTLRSARSDDVPAVLATLDWREYGPWAYHVRWQPADGEDPDSSLSAIARRRVAPTIARVTAALWRAAGGTVVDEGGFVVRSDEVTRRAVPPR</sequence>
<organism evidence="1 2">
    <name type="scientific">Cellulomonas uda</name>
    <dbReference type="NCBI Taxonomy" id="1714"/>
    <lineage>
        <taxon>Bacteria</taxon>
        <taxon>Bacillati</taxon>
        <taxon>Actinomycetota</taxon>
        <taxon>Actinomycetes</taxon>
        <taxon>Micrococcales</taxon>
        <taxon>Cellulomonadaceae</taxon>
        <taxon>Cellulomonas</taxon>
    </lineage>
</organism>
<protein>
    <submittedName>
        <fullName evidence="1">Uncharacterized protein</fullName>
    </submittedName>
</protein>
<proteinExistence type="predicted"/>
<accession>A0A4Y3K8H3</accession>
<dbReference type="EMBL" id="BJLP01000008">
    <property type="protein sequence ID" value="GEA80257.1"/>
    <property type="molecule type" value="Genomic_DNA"/>
</dbReference>
<evidence type="ECO:0000313" key="1">
    <source>
        <dbReference type="EMBL" id="GEA80257.1"/>
    </source>
</evidence>
<reference evidence="1 2" key="1">
    <citation type="submission" date="2019-06" db="EMBL/GenBank/DDBJ databases">
        <title>Whole genome shotgun sequence of Cellulomonas uda NBRC 3747.</title>
        <authorList>
            <person name="Hosoyama A."/>
            <person name="Uohara A."/>
            <person name="Ohji S."/>
            <person name="Ichikawa N."/>
        </authorList>
    </citation>
    <scope>NUCLEOTIDE SEQUENCE [LARGE SCALE GENOMIC DNA]</scope>
    <source>
        <strain evidence="1 2">NBRC 3747</strain>
    </source>
</reference>
<dbReference type="Proteomes" id="UP000315842">
    <property type="component" value="Unassembled WGS sequence"/>
</dbReference>
<gene>
    <name evidence="1" type="ORF">CUD01_07010</name>
</gene>